<dbReference type="AlphaFoldDB" id="A0AAJ0A924"/>
<protein>
    <submittedName>
        <fullName evidence="3">Uncharacterized protein</fullName>
    </submittedName>
</protein>
<evidence type="ECO:0000313" key="4">
    <source>
        <dbReference type="Proteomes" id="UP001224890"/>
    </source>
</evidence>
<name>A0AAJ0A924_9PEZI</name>
<dbReference type="Proteomes" id="UP001224890">
    <property type="component" value="Unassembled WGS sequence"/>
</dbReference>
<reference evidence="3" key="1">
    <citation type="submission" date="2021-06" db="EMBL/GenBank/DDBJ databases">
        <title>Comparative genomics, transcriptomics and evolutionary studies reveal genomic signatures of adaptation to plant cell wall in hemibiotrophic fungi.</title>
        <authorList>
            <consortium name="DOE Joint Genome Institute"/>
            <person name="Baroncelli R."/>
            <person name="Diaz J.F."/>
            <person name="Benocci T."/>
            <person name="Peng M."/>
            <person name="Battaglia E."/>
            <person name="Haridas S."/>
            <person name="Andreopoulos W."/>
            <person name="Labutti K."/>
            <person name="Pangilinan J."/>
            <person name="Floch G.L."/>
            <person name="Makela M.R."/>
            <person name="Henrissat B."/>
            <person name="Grigoriev I.V."/>
            <person name="Crouch J.A."/>
            <person name="De Vries R.P."/>
            <person name="Sukno S.A."/>
            <person name="Thon M.R."/>
        </authorList>
    </citation>
    <scope>NUCLEOTIDE SEQUENCE</scope>
    <source>
        <strain evidence="3">CBS 193.32</strain>
    </source>
</reference>
<keyword evidence="2" id="KW-1133">Transmembrane helix</keyword>
<organism evidence="3 4">
    <name type="scientific">Colletotrichum godetiae</name>
    <dbReference type="NCBI Taxonomy" id="1209918"/>
    <lineage>
        <taxon>Eukaryota</taxon>
        <taxon>Fungi</taxon>
        <taxon>Dikarya</taxon>
        <taxon>Ascomycota</taxon>
        <taxon>Pezizomycotina</taxon>
        <taxon>Sordariomycetes</taxon>
        <taxon>Hypocreomycetidae</taxon>
        <taxon>Glomerellales</taxon>
        <taxon>Glomerellaceae</taxon>
        <taxon>Colletotrichum</taxon>
        <taxon>Colletotrichum acutatum species complex</taxon>
    </lineage>
</organism>
<proteinExistence type="predicted"/>
<keyword evidence="2" id="KW-0472">Membrane</keyword>
<dbReference type="GeneID" id="85451652"/>
<feature type="region of interest" description="Disordered" evidence="1">
    <location>
        <begin position="37"/>
        <end position="57"/>
    </location>
</feature>
<comment type="caution">
    <text evidence="3">The sequence shown here is derived from an EMBL/GenBank/DDBJ whole genome shotgun (WGS) entry which is preliminary data.</text>
</comment>
<evidence type="ECO:0000256" key="2">
    <source>
        <dbReference type="SAM" id="Phobius"/>
    </source>
</evidence>
<dbReference type="RefSeq" id="XP_060423540.1">
    <property type="nucleotide sequence ID" value="XM_060567126.1"/>
</dbReference>
<keyword evidence="4" id="KW-1185">Reference proteome</keyword>
<accession>A0AAJ0A924</accession>
<gene>
    <name evidence="3" type="ORF">BDP55DRAFT_374798</name>
</gene>
<evidence type="ECO:0000256" key="1">
    <source>
        <dbReference type="SAM" id="MobiDB-lite"/>
    </source>
</evidence>
<dbReference type="EMBL" id="JAHMHR010000069">
    <property type="protein sequence ID" value="KAK1658776.1"/>
    <property type="molecule type" value="Genomic_DNA"/>
</dbReference>
<keyword evidence="2" id="KW-0812">Transmembrane</keyword>
<sequence>MRLRWLFAMFGSGTGIQSVGAFSVAIWPRPRWWLRRRGGEPGRDGTRGGRDIPSQKHAAERCCYNRLRTRSCQPQDTTRMNVGVTRGTK</sequence>
<feature type="transmembrane region" description="Helical" evidence="2">
    <location>
        <begin position="6"/>
        <end position="27"/>
    </location>
</feature>
<evidence type="ECO:0000313" key="3">
    <source>
        <dbReference type="EMBL" id="KAK1658776.1"/>
    </source>
</evidence>